<organism evidence="2 3">
    <name type="scientific">Solanum commersonii</name>
    <name type="common">Commerson's wild potato</name>
    <name type="synonym">Commerson's nightshade</name>
    <dbReference type="NCBI Taxonomy" id="4109"/>
    <lineage>
        <taxon>Eukaryota</taxon>
        <taxon>Viridiplantae</taxon>
        <taxon>Streptophyta</taxon>
        <taxon>Embryophyta</taxon>
        <taxon>Tracheophyta</taxon>
        <taxon>Spermatophyta</taxon>
        <taxon>Magnoliopsida</taxon>
        <taxon>eudicotyledons</taxon>
        <taxon>Gunneridae</taxon>
        <taxon>Pentapetalae</taxon>
        <taxon>asterids</taxon>
        <taxon>lamiids</taxon>
        <taxon>Solanales</taxon>
        <taxon>Solanaceae</taxon>
        <taxon>Solanoideae</taxon>
        <taxon>Solaneae</taxon>
        <taxon>Solanum</taxon>
    </lineage>
</organism>
<dbReference type="EMBL" id="JACXVP010000008">
    <property type="protein sequence ID" value="KAG5590898.1"/>
    <property type="molecule type" value="Genomic_DNA"/>
</dbReference>
<name>A0A9J5XT03_SOLCO</name>
<evidence type="ECO:0000313" key="3">
    <source>
        <dbReference type="Proteomes" id="UP000824120"/>
    </source>
</evidence>
<evidence type="ECO:0000313" key="2">
    <source>
        <dbReference type="EMBL" id="KAG5590898.1"/>
    </source>
</evidence>
<dbReference type="AlphaFoldDB" id="A0A9J5XT03"/>
<sequence length="88" mass="10176">MNMEKWLHPHPIPTNKSKSTPTYFLQKSVSINPNNRRREAHQGSRLLMDCASLPLNFLNLVELLLHKISIRSLVGGPRDLEKRIVHKI</sequence>
<gene>
    <name evidence="2" type="ORF">H5410_041412</name>
</gene>
<protein>
    <submittedName>
        <fullName evidence="2">Uncharacterized protein</fullName>
    </submittedName>
</protein>
<evidence type="ECO:0000256" key="1">
    <source>
        <dbReference type="SAM" id="MobiDB-lite"/>
    </source>
</evidence>
<proteinExistence type="predicted"/>
<keyword evidence="3" id="KW-1185">Reference proteome</keyword>
<reference evidence="2 3" key="1">
    <citation type="submission" date="2020-09" db="EMBL/GenBank/DDBJ databases">
        <title>De no assembly of potato wild relative species, Solanum commersonii.</title>
        <authorList>
            <person name="Cho K."/>
        </authorList>
    </citation>
    <scope>NUCLEOTIDE SEQUENCE [LARGE SCALE GENOMIC DNA]</scope>
    <source>
        <strain evidence="2">LZ3.2</strain>
        <tissue evidence="2">Leaf</tissue>
    </source>
</reference>
<comment type="caution">
    <text evidence="2">The sequence shown here is derived from an EMBL/GenBank/DDBJ whole genome shotgun (WGS) entry which is preliminary data.</text>
</comment>
<feature type="region of interest" description="Disordered" evidence="1">
    <location>
        <begin position="1"/>
        <end position="20"/>
    </location>
</feature>
<accession>A0A9J5XT03</accession>
<dbReference type="Proteomes" id="UP000824120">
    <property type="component" value="Chromosome 8"/>
</dbReference>